<dbReference type="EMBL" id="MU630274">
    <property type="protein sequence ID" value="KAJ1254186.1"/>
    <property type="molecule type" value="Genomic_DNA"/>
</dbReference>
<dbReference type="OrthoDB" id="695629at2759"/>
<comment type="caution">
    <text evidence="3">The sequence shown here is derived from an EMBL/GenBank/DDBJ whole genome shotgun (WGS) entry which is preliminary data.</text>
</comment>
<feature type="domain" description="PB1-like" evidence="2">
    <location>
        <begin position="8"/>
        <end position="102"/>
    </location>
</feature>
<dbReference type="AlphaFoldDB" id="A0A9W8CDX8"/>
<accession>A0A9W8CDX8</accession>
<dbReference type="Proteomes" id="UP001164776">
    <property type="component" value="Unassembled WGS sequence"/>
</dbReference>
<sequence length="240" mass="26736">MDPLDTLIVRFHLKREFFNDGKKLQYLGGQEAMSYLERDKVSLPEVMGHLRDHCSVPDGTLLHWLFLGKELENGLRALVDDKVCLYMSECTGEGGVADIYVEECASNAISAEEDNQMPSGSDFEDELVDMNQVDEDDELQEENESPPAPPKVDSDSSSDSDYFPRDEEASEEDEEAGDIKKKFKAFKKKMKKGEGVCLDDIVLEDSSAQATSFVDLEGGGCGGTTDLIRAKHTCHLWHTL</sequence>
<proteinExistence type="predicted"/>
<evidence type="ECO:0000313" key="4">
    <source>
        <dbReference type="Proteomes" id="UP001164776"/>
    </source>
</evidence>
<evidence type="ECO:0000256" key="1">
    <source>
        <dbReference type="SAM" id="MobiDB-lite"/>
    </source>
</evidence>
<evidence type="ECO:0000313" key="3">
    <source>
        <dbReference type="EMBL" id="KAJ1254186.1"/>
    </source>
</evidence>
<dbReference type="Pfam" id="PF26130">
    <property type="entry name" value="PB1-like"/>
    <property type="match status" value="1"/>
</dbReference>
<reference evidence="3 4" key="1">
    <citation type="submission" date="2022-10" db="EMBL/GenBank/DDBJ databases">
        <title>WGS assembly of Paspalum vaginatum 540-79.</title>
        <authorList>
            <person name="Sun G."/>
            <person name="Wase N."/>
            <person name="Shu S."/>
            <person name="Jenkins J."/>
            <person name="Zhou B."/>
            <person name="Torres-Rodriguez J."/>
            <person name="Chen C."/>
            <person name="Sandor L."/>
            <person name="Plott C."/>
            <person name="Yoshinga Y."/>
            <person name="Daum C."/>
            <person name="Qi P."/>
            <person name="Barry K."/>
            <person name="Lipzen A."/>
            <person name="Berry L."/>
            <person name="Pedersen C."/>
            <person name="Gottilla T."/>
            <person name="Foltz A."/>
            <person name="Yu H."/>
            <person name="O'Malley R."/>
            <person name="Zhang C."/>
            <person name="Devos K."/>
            <person name="Sigmon B."/>
            <person name="Yu B."/>
            <person name="Obata T."/>
            <person name="Schmutz J."/>
            <person name="Schnable J."/>
        </authorList>
    </citation>
    <scope>NUCLEOTIDE SEQUENCE [LARGE SCALE GENOMIC DNA]</scope>
    <source>
        <strain evidence="4">cv. 540-79</strain>
    </source>
</reference>
<keyword evidence="4" id="KW-1185">Reference proteome</keyword>
<dbReference type="InterPro" id="IPR058594">
    <property type="entry name" value="PB1-like_dom_pln"/>
</dbReference>
<protein>
    <recommendedName>
        <fullName evidence="2">PB1-like domain-containing protein</fullName>
    </recommendedName>
</protein>
<organism evidence="3 4">
    <name type="scientific">Paspalum vaginatum</name>
    <name type="common">seashore paspalum</name>
    <dbReference type="NCBI Taxonomy" id="158149"/>
    <lineage>
        <taxon>Eukaryota</taxon>
        <taxon>Viridiplantae</taxon>
        <taxon>Streptophyta</taxon>
        <taxon>Embryophyta</taxon>
        <taxon>Tracheophyta</taxon>
        <taxon>Spermatophyta</taxon>
        <taxon>Magnoliopsida</taxon>
        <taxon>Liliopsida</taxon>
        <taxon>Poales</taxon>
        <taxon>Poaceae</taxon>
        <taxon>PACMAD clade</taxon>
        <taxon>Panicoideae</taxon>
        <taxon>Andropogonodae</taxon>
        <taxon>Paspaleae</taxon>
        <taxon>Paspalinae</taxon>
        <taxon>Paspalum</taxon>
    </lineage>
</organism>
<feature type="region of interest" description="Disordered" evidence="1">
    <location>
        <begin position="136"/>
        <end position="178"/>
    </location>
</feature>
<gene>
    <name evidence="3" type="ORF">BS78_K107800</name>
</gene>
<evidence type="ECO:0000259" key="2">
    <source>
        <dbReference type="Pfam" id="PF26130"/>
    </source>
</evidence>
<name>A0A9W8CDX8_9POAL</name>